<proteinExistence type="predicted"/>
<feature type="compositionally biased region" description="Low complexity" evidence="1">
    <location>
        <begin position="136"/>
        <end position="147"/>
    </location>
</feature>
<name>A0A498IBC3_MALDO</name>
<keyword evidence="3" id="KW-1185">Reference proteome</keyword>
<comment type="caution">
    <text evidence="2">The sequence shown here is derived from an EMBL/GenBank/DDBJ whole genome shotgun (WGS) entry which is preliminary data.</text>
</comment>
<sequence length="176" mass="19387">MGRTLSHSEALTLSSSHKQRNTISVWTFTVGFTLFQDPSDFMHQHSAPSVRNDTKSYVGSLSFFLSHHRETSPHSTVNLQELEILLDLQPGISERPESADATKPPTSLYSSTVHLNEKALTKPRSRMHASGKFGGTSSLEETSSSSQSRKKLTANPDISSTSSLIFDDPETQILPK</sequence>
<dbReference type="Proteomes" id="UP000290289">
    <property type="component" value="Chromosome 13"/>
</dbReference>
<protein>
    <submittedName>
        <fullName evidence="2">Uncharacterized protein</fullName>
    </submittedName>
</protein>
<gene>
    <name evidence="2" type="ORF">DVH24_001941</name>
</gene>
<evidence type="ECO:0000313" key="2">
    <source>
        <dbReference type="EMBL" id="RXH78423.1"/>
    </source>
</evidence>
<evidence type="ECO:0000313" key="3">
    <source>
        <dbReference type="Proteomes" id="UP000290289"/>
    </source>
</evidence>
<evidence type="ECO:0000256" key="1">
    <source>
        <dbReference type="SAM" id="MobiDB-lite"/>
    </source>
</evidence>
<feature type="region of interest" description="Disordered" evidence="1">
    <location>
        <begin position="121"/>
        <end position="176"/>
    </location>
</feature>
<dbReference type="AlphaFoldDB" id="A0A498IBC3"/>
<dbReference type="EMBL" id="RDQH01000339">
    <property type="protein sequence ID" value="RXH78423.1"/>
    <property type="molecule type" value="Genomic_DNA"/>
</dbReference>
<accession>A0A498IBC3</accession>
<organism evidence="2 3">
    <name type="scientific">Malus domestica</name>
    <name type="common">Apple</name>
    <name type="synonym">Pyrus malus</name>
    <dbReference type="NCBI Taxonomy" id="3750"/>
    <lineage>
        <taxon>Eukaryota</taxon>
        <taxon>Viridiplantae</taxon>
        <taxon>Streptophyta</taxon>
        <taxon>Embryophyta</taxon>
        <taxon>Tracheophyta</taxon>
        <taxon>Spermatophyta</taxon>
        <taxon>Magnoliopsida</taxon>
        <taxon>eudicotyledons</taxon>
        <taxon>Gunneridae</taxon>
        <taxon>Pentapetalae</taxon>
        <taxon>rosids</taxon>
        <taxon>fabids</taxon>
        <taxon>Rosales</taxon>
        <taxon>Rosaceae</taxon>
        <taxon>Amygdaloideae</taxon>
        <taxon>Maleae</taxon>
        <taxon>Malus</taxon>
    </lineage>
</organism>
<reference evidence="2 3" key="1">
    <citation type="submission" date="2018-10" db="EMBL/GenBank/DDBJ databases">
        <title>A high-quality apple genome assembly.</title>
        <authorList>
            <person name="Hu J."/>
        </authorList>
    </citation>
    <scope>NUCLEOTIDE SEQUENCE [LARGE SCALE GENOMIC DNA]</scope>
    <source>
        <strain evidence="3">cv. HFTH1</strain>
        <tissue evidence="2">Young leaf</tissue>
    </source>
</reference>